<organism evidence="3 4">
    <name type="scientific">Polysphondylium violaceum</name>
    <dbReference type="NCBI Taxonomy" id="133409"/>
    <lineage>
        <taxon>Eukaryota</taxon>
        <taxon>Amoebozoa</taxon>
        <taxon>Evosea</taxon>
        <taxon>Eumycetozoa</taxon>
        <taxon>Dictyostelia</taxon>
        <taxon>Dictyosteliales</taxon>
        <taxon>Dictyosteliaceae</taxon>
        <taxon>Polysphondylium</taxon>
    </lineage>
</organism>
<dbReference type="AlphaFoldDB" id="A0A8J4UWB1"/>
<sequence>MKISCFLLLVGIVYLTYSCVLVSAQGKAPLSLSLDSTGDWCNLQANLDKNYNGTGEEYKFTSNNRTVPLSHAIQRYNTIYSQSVVLVVYLTSVYRPPLLLEYNNTIYDVTVQYINCIISIPSLTQINGESREVSIILDQPVNNETLQILVDSVLYKTIDIQLDQHGAINRFQVYFPYDRYSHSLRVKRVAPENNIRVLVSYIHPDISQYSCQRGFQMIYNDYGEVTTACNFTGNKLYRAEMLNGLLIVEYQVTLTNANFIVLGNLQLGSLFSLDSKMGAKDPSTTYFYPMPKIQSNQLNIQVDSNNRSFIMIYGSYLDAVTLNETIIQEKQSTFSLDCTYHNETSLEKGYKEFINCTIPSSIKNSGDATVVLKPLYYPNQPITLSPYSISFAKIYRPIMSMSLLFIFILLLTI</sequence>
<protein>
    <recommendedName>
        <fullName evidence="5">IPT/TIG domain-containing protein</fullName>
    </recommendedName>
</protein>
<keyword evidence="1" id="KW-0812">Transmembrane</keyword>
<evidence type="ECO:0000313" key="4">
    <source>
        <dbReference type="Proteomes" id="UP000695562"/>
    </source>
</evidence>
<comment type="caution">
    <text evidence="3">The sequence shown here is derived from an EMBL/GenBank/DDBJ whole genome shotgun (WGS) entry which is preliminary data.</text>
</comment>
<keyword evidence="4" id="KW-1185">Reference proteome</keyword>
<accession>A0A8J4UWB1</accession>
<gene>
    <name evidence="3" type="ORF">CYY_009168</name>
</gene>
<feature type="chain" id="PRO_5035272874" description="IPT/TIG domain-containing protein" evidence="2">
    <location>
        <begin position="19"/>
        <end position="413"/>
    </location>
</feature>
<evidence type="ECO:0008006" key="5">
    <source>
        <dbReference type="Google" id="ProtNLM"/>
    </source>
</evidence>
<dbReference type="EMBL" id="AJWJ01000648">
    <property type="protein sequence ID" value="KAF2069510.1"/>
    <property type="molecule type" value="Genomic_DNA"/>
</dbReference>
<feature type="transmembrane region" description="Helical" evidence="1">
    <location>
        <begin position="394"/>
        <end position="412"/>
    </location>
</feature>
<dbReference type="Proteomes" id="UP000695562">
    <property type="component" value="Unassembled WGS sequence"/>
</dbReference>
<keyword evidence="1" id="KW-0472">Membrane</keyword>
<evidence type="ECO:0000256" key="1">
    <source>
        <dbReference type="SAM" id="Phobius"/>
    </source>
</evidence>
<feature type="signal peptide" evidence="2">
    <location>
        <begin position="1"/>
        <end position="18"/>
    </location>
</feature>
<name>A0A8J4UWB1_9MYCE</name>
<evidence type="ECO:0000313" key="3">
    <source>
        <dbReference type="EMBL" id="KAF2069510.1"/>
    </source>
</evidence>
<evidence type="ECO:0000256" key="2">
    <source>
        <dbReference type="SAM" id="SignalP"/>
    </source>
</evidence>
<keyword evidence="1" id="KW-1133">Transmembrane helix</keyword>
<dbReference type="PROSITE" id="PS51257">
    <property type="entry name" value="PROKAR_LIPOPROTEIN"/>
    <property type="match status" value="1"/>
</dbReference>
<reference evidence="3" key="1">
    <citation type="submission" date="2020-01" db="EMBL/GenBank/DDBJ databases">
        <title>Development of genomics and gene disruption for Polysphondylium violaceum indicates a role for the polyketide synthase stlB in stalk morphogenesis.</title>
        <authorList>
            <person name="Narita B."/>
            <person name="Kawabe Y."/>
            <person name="Kin K."/>
            <person name="Saito T."/>
            <person name="Gibbs R."/>
            <person name="Kuspa A."/>
            <person name="Muzny D."/>
            <person name="Queller D."/>
            <person name="Richards S."/>
            <person name="Strassman J."/>
            <person name="Sucgang R."/>
            <person name="Worley K."/>
            <person name="Schaap P."/>
        </authorList>
    </citation>
    <scope>NUCLEOTIDE SEQUENCE</scope>
    <source>
        <strain evidence="3">QSvi11</strain>
    </source>
</reference>
<proteinExistence type="predicted"/>
<keyword evidence="2" id="KW-0732">Signal</keyword>